<dbReference type="RefSeq" id="WP_259079945.1">
    <property type="nucleotide sequence ID" value="NZ_JANUAU010000003.1"/>
</dbReference>
<reference evidence="1" key="1">
    <citation type="submission" date="2022-08" db="EMBL/GenBank/DDBJ databases">
        <title>Genomic Encyclopedia of Type Strains, Phase V (KMG-V): Genome sequencing to study the core and pangenomes of soil and plant-associated prokaryotes.</title>
        <authorList>
            <person name="Whitman W."/>
        </authorList>
    </citation>
    <scope>NUCLEOTIDE SEQUENCE</scope>
    <source>
        <strain evidence="1">0</strain>
    </source>
</reference>
<accession>A0A9X2Q5J2</accession>
<sequence>MEHDNCVAGSGRSTELDDVEVNSITCFQIPVFSSVRKMLPGDR</sequence>
<dbReference type="EMBL" id="JANUAU010000003">
    <property type="protein sequence ID" value="MCS3677091.1"/>
    <property type="molecule type" value="Genomic_DNA"/>
</dbReference>
<gene>
    <name evidence="1" type="ORF">GGP71_001007</name>
</gene>
<proteinExistence type="predicted"/>
<organism evidence="1 2">
    <name type="scientific">Salinibacter ruber</name>
    <dbReference type="NCBI Taxonomy" id="146919"/>
    <lineage>
        <taxon>Bacteria</taxon>
        <taxon>Pseudomonadati</taxon>
        <taxon>Rhodothermota</taxon>
        <taxon>Rhodothermia</taxon>
        <taxon>Rhodothermales</taxon>
        <taxon>Salinibacteraceae</taxon>
        <taxon>Salinibacter</taxon>
    </lineage>
</organism>
<evidence type="ECO:0000313" key="2">
    <source>
        <dbReference type="Proteomes" id="UP001155027"/>
    </source>
</evidence>
<protein>
    <submittedName>
        <fullName evidence="1">Uncharacterized protein</fullName>
    </submittedName>
</protein>
<comment type="caution">
    <text evidence="1">The sequence shown here is derived from an EMBL/GenBank/DDBJ whole genome shotgun (WGS) entry which is preliminary data.</text>
</comment>
<dbReference type="AlphaFoldDB" id="A0A9X2Q5J2"/>
<evidence type="ECO:0000313" key="1">
    <source>
        <dbReference type="EMBL" id="MCS3677091.1"/>
    </source>
</evidence>
<name>A0A9X2Q5J2_9BACT</name>
<dbReference type="Proteomes" id="UP001155027">
    <property type="component" value="Unassembled WGS sequence"/>
</dbReference>